<accession>A0A942DWH8</accession>
<dbReference type="PANTHER" id="PTHR30373">
    <property type="entry name" value="UPF0603 PROTEIN YGCG"/>
    <property type="match status" value="1"/>
</dbReference>
<feature type="transmembrane region" description="Helical" evidence="1">
    <location>
        <begin position="43"/>
        <end position="67"/>
    </location>
</feature>
<keyword evidence="4" id="KW-1185">Reference proteome</keyword>
<feature type="domain" description="TPM" evidence="2">
    <location>
        <begin position="94"/>
        <end position="187"/>
    </location>
</feature>
<keyword evidence="1" id="KW-1133">Transmembrane helix</keyword>
<evidence type="ECO:0000256" key="1">
    <source>
        <dbReference type="SAM" id="Phobius"/>
    </source>
</evidence>
<feature type="transmembrane region" description="Helical" evidence="1">
    <location>
        <begin position="73"/>
        <end position="99"/>
    </location>
</feature>
<gene>
    <name evidence="3" type="ORF">KEU06_04645</name>
</gene>
<comment type="caution">
    <text evidence="3">The sequence shown here is derived from an EMBL/GenBank/DDBJ whole genome shotgun (WGS) entry which is preliminary data.</text>
</comment>
<evidence type="ECO:0000313" key="4">
    <source>
        <dbReference type="Proteomes" id="UP000680348"/>
    </source>
</evidence>
<dbReference type="Pfam" id="PF04536">
    <property type="entry name" value="TPM_phosphatase"/>
    <property type="match status" value="1"/>
</dbReference>
<organism evidence="3 4">
    <name type="scientific">Pseudaminobacter soli</name>
    <name type="common">ex Zhang et al. 2022</name>
    <dbReference type="NCBI Taxonomy" id="2831468"/>
    <lineage>
        <taxon>Bacteria</taxon>
        <taxon>Pseudomonadati</taxon>
        <taxon>Pseudomonadota</taxon>
        <taxon>Alphaproteobacteria</taxon>
        <taxon>Hyphomicrobiales</taxon>
        <taxon>Phyllobacteriaceae</taxon>
        <taxon>Pseudaminobacter</taxon>
    </lineage>
</organism>
<proteinExistence type="predicted"/>
<keyword evidence="1" id="KW-0812">Transmembrane</keyword>
<dbReference type="AlphaFoldDB" id="A0A942DWH8"/>
<sequence length="211" mass="23167">MRHGMTPDDHQRIAATIRAAEAKTSGEIFCVVARRSDGYFYPAAFFVALFTMAAALIAAFVLEYLWISVRLPIFVSAVVSALATAWLLLLLLPQARILFVPHRHRHRRAHENAMRQFLARNIHLTSARTGVLIFASLAEHYAVVIADSGINAKVPQETWNEIVGDLVRKAGEGRLPEGLGAAVDKVGGLLSLHFPRGAGDVNELDDHVVEI</sequence>
<reference evidence="3" key="1">
    <citation type="submission" date="2021-04" db="EMBL/GenBank/DDBJ databases">
        <title>Pseudaminobacter soli sp. nov., isolated from paddy soil contaminated by heavy metals.</title>
        <authorList>
            <person name="Zhang K."/>
        </authorList>
    </citation>
    <scope>NUCLEOTIDE SEQUENCE</scope>
    <source>
        <strain evidence="3">19-2017</strain>
    </source>
</reference>
<evidence type="ECO:0000259" key="2">
    <source>
        <dbReference type="Pfam" id="PF04536"/>
    </source>
</evidence>
<dbReference type="InterPro" id="IPR007621">
    <property type="entry name" value="TPM_dom"/>
</dbReference>
<evidence type="ECO:0000313" key="3">
    <source>
        <dbReference type="EMBL" id="MBS3647917.1"/>
    </source>
</evidence>
<dbReference type="Proteomes" id="UP000680348">
    <property type="component" value="Unassembled WGS sequence"/>
</dbReference>
<keyword evidence="1" id="KW-0472">Membrane</keyword>
<dbReference type="Gene3D" id="3.10.310.50">
    <property type="match status" value="1"/>
</dbReference>
<name>A0A942DWH8_9HYPH</name>
<dbReference type="PANTHER" id="PTHR30373:SF8">
    <property type="entry name" value="BLL7265 PROTEIN"/>
    <property type="match status" value="1"/>
</dbReference>
<dbReference type="EMBL" id="JAGWCR010000002">
    <property type="protein sequence ID" value="MBS3647917.1"/>
    <property type="molecule type" value="Genomic_DNA"/>
</dbReference>
<protein>
    <submittedName>
        <fullName evidence="3">TPM domain-containing protein</fullName>
    </submittedName>
</protein>